<keyword evidence="1" id="KW-0472">Membrane</keyword>
<dbReference type="Proteomes" id="UP000800981">
    <property type="component" value="Unassembled WGS sequence"/>
</dbReference>
<reference evidence="2 3" key="1">
    <citation type="submission" date="2020-03" db="EMBL/GenBank/DDBJ databases">
        <title>Two novel Motilibacter sp.</title>
        <authorList>
            <person name="Liu S."/>
        </authorList>
    </citation>
    <scope>NUCLEOTIDE SEQUENCE [LARGE SCALE GENOMIC DNA]</scope>
    <source>
        <strain evidence="2 3">E257</strain>
    </source>
</reference>
<gene>
    <name evidence="2" type="ORF">G9H71_10125</name>
</gene>
<organism evidence="2 3">
    <name type="scientific">Motilibacter deserti</name>
    <dbReference type="NCBI Taxonomy" id="2714956"/>
    <lineage>
        <taxon>Bacteria</taxon>
        <taxon>Bacillati</taxon>
        <taxon>Actinomycetota</taxon>
        <taxon>Actinomycetes</taxon>
        <taxon>Motilibacterales</taxon>
        <taxon>Motilibacteraceae</taxon>
        <taxon>Motilibacter</taxon>
    </lineage>
</organism>
<name>A0ABX0GUF1_9ACTN</name>
<feature type="transmembrane region" description="Helical" evidence="1">
    <location>
        <begin position="66"/>
        <end position="85"/>
    </location>
</feature>
<accession>A0ABX0GUF1</accession>
<dbReference type="RefSeq" id="WP_166281362.1">
    <property type="nucleotide sequence ID" value="NZ_JAANNP010000004.1"/>
</dbReference>
<dbReference type="NCBIfam" id="NF033632">
    <property type="entry name" value="SLATT_4"/>
    <property type="match status" value="1"/>
</dbReference>
<keyword evidence="1" id="KW-1133">Transmembrane helix</keyword>
<keyword evidence="1" id="KW-0812">Transmembrane</keyword>
<protein>
    <submittedName>
        <fullName evidence="2">SLATT domain-containing protein</fullName>
    </submittedName>
</protein>
<comment type="caution">
    <text evidence="2">The sequence shown here is derived from an EMBL/GenBank/DDBJ whole genome shotgun (WGS) entry which is preliminary data.</text>
</comment>
<dbReference type="EMBL" id="JAANNP010000004">
    <property type="protein sequence ID" value="NHC14138.1"/>
    <property type="molecule type" value="Genomic_DNA"/>
</dbReference>
<keyword evidence="3" id="KW-1185">Reference proteome</keyword>
<proteinExistence type="predicted"/>
<sequence>MTTPSTTQTDALMKELERVRVEALYSAQAYYEASKRLERQARYLIFWPACVSAASAFAVAVGAPKWLGGVAALASIMAATANLMGADRKPAAYRKVAGEMTALRHKIALEIALAQFASSIQALEEITRRLAAEYQALASIAEPTSNRDYKSADKRIKAGVFG</sequence>
<evidence type="ECO:0000256" key="1">
    <source>
        <dbReference type="SAM" id="Phobius"/>
    </source>
</evidence>
<feature type="transmembrane region" description="Helical" evidence="1">
    <location>
        <begin position="43"/>
        <end position="60"/>
    </location>
</feature>
<evidence type="ECO:0000313" key="2">
    <source>
        <dbReference type="EMBL" id="NHC14138.1"/>
    </source>
</evidence>
<evidence type="ECO:0000313" key="3">
    <source>
        <dbReference type="Proteomes" id="UP000800981"/>
    </source>
</evidence>